<sequence length="291" mass="31589">MSSRIDQSVAIPAPVLDHVVVNVKGDLETSVETYRRLGFTLTERGHHSLGSSNHLAIFGENYLELLGFEAGKSTVRPDVMQAPLGLTGLAFKTQDSHALHAGLEARGVSAQAPAEFFRPVRLPDGTTQDARFSTVRLATELVRNGRTFFCHHFTPEHVWRDEWREHPNGVTDIVGYVISTPNPVITAALYDRVFGPGVLTAFGQDGYALQASRARVEFVTPAEAGRRFGEVETTDDGSERGVALILRTRSLAQVLATLKESRIPSTTLADGSVLVAAVEGFHVALQFVEGA</sequence>
<dbReference type="PANTHER" id="PTHR40265">
    <property type="entry name" value="BLL2707 PROTEIN"/>
    <property type="match status" value="1"/>
</dbReference>
<dbReference type="InterPro" id="IPR029068">
    <property type="entry name" value="Glyas_Bleomycin-R_OHBP_Dase"/>
</dbReference>
<dbReference type="InterPro" id="IPR025870">
    <property type="entry name" value="Glyoxalase-like_dom"/>
</dbReference>
<name>A0A5E4VT00_9BURK</name>
<reference evidence="2 3" key="1">
    <citation type="submission" date="2019-08" db="EMBL/GenBank/DDBJ databases">
        <authorList>
            <person name="Peeters C."/>
        </authorList>
    </citation>
    <scope>NUCLEOTIDE SEQUENCE [LARGE SCALE GENOMIC DNA]</scope>
    <source>
        <strain evidence="2 3">LMG 31114</strain>
    </source>
</reference>
<dbReference type="Proteomes" id="UP000366945">
    <property type="component" value="Unassembled WGS sequence"/>
</dbReference>
<dbReference type="AlphaFoldDB" id="A0A5E4VT00"/>
<gene>
    <name evidence="2" type="ORF">PPN31114_02803</name>
</gene>
<evidence type="ECO:0000259" key="1">
    <source>
        <dbReference type="Pfam" id="PF13468"/>
    </source>
</evidence>
<dbReference type="SUPFAM" id="SSF54593">
    <property type="entry name" value="Glyoxalase/Bleomycin resistance protein/Dihydroxybiphenyl dioxygenase"/>
    <property type="match status" value="1"/>
</dbReference>
<evidence type="ECO:0000313" key="2">
    <source>
        <dbReference type="EMBL" id="VVE14065.1"/>
    </source>
</evidence>
<dbReference type="RefSeq" id="WP_246182539.1">
    <property type="nucleotide sequence ID" value="NZ_CABPSK010000002.1"/>
</dbReference>
<dbReference type="Pfam" id="PF13468">
    <property type="entry name" value="Glyoxalase_3"/>
    <property type="match status" value="1"/>
</dbReference>
<organism evidence="2 3">
    <name type="scientific">Pandoraea pneumonica</name>
    <dbReference type="NCBI Taxonomy" id="2508299"/>
    <lineage>
        <taxon>Bacteria</taxon>
        <taxon>Pseudomonadati</taxon>
        <taxon>Pseudomonadota</taxon>
        <taxon>Betaproteobacteria</taxon>
        <taxon>Burkholderiales</taxon>
        <taxon>Burkholderiaceae</taxon>
        <taxon>Pandoraea</taxon>
    </lineage>
</organism>
<dbReference type="EMBL" id="CABPSK010000002">
    <property type="protein sequence ID" value="VVE14065.1"/>
    <property type="molecule type" value="Genomic_DNA"/>
</dbReference>
<dbReference type="PANTHER" id="PTHR40265:SF1">
    <property type="entry name" value="GLYOXALASE-LIKE DOMAIN-CONTAINING PROTEIN"/>
    <property type="match status" value="1"/>
</dbReference>
<dbReference type="Gene3D" id="3.10.180.10">
    <property type="entry name" value="2,3-Dihydroxybiphenyl 1,2-Dioxygenase, domain 1"/>
    <property type="match status" value="1"/>
</dbReference>
<accession>A0A5E4VT00</accession>
<evidence type="ECO:0000313" key="3">
    <source>
        <dbReference type="Proteomes" id="UP000366945"/>
    </source>
</evidence>
<proteinExistence type="predicted"/>
<dbReference type="GeneID" id="300404827"/>
<keyword evidence="3" id="KW-1185">Reference proteome</keyword>
<feature type="domain" description="Glyoxalase-like" evidence="1">
    <location>
        <begin position="16"/>
        <end position="193"/>
    </location>
</feature>
<protein>
    <submittedName>
        <fullName evidence="2">VOC family protein</fullName>
    </submittedName>
</protein>